<dbReference type="RefSeq" id="WP_184747231.1">
    <property type="nucleotide sequence ID" value="NZ_JACHGJ010000005.1"/>
</dbReference>
<keyword evidence="2" id="KW-1185">Reference proteome</keyword>
<gene>
    <name evidence="1" type="ORF">HNR50_002652</name>
</gene>
<sequence>MNQSVFDQVLAETEKSVKGFVVDEWKNRGLFQRFGELYEMINGYEAEEEQKIYLFRRGVILLAVEAVHDIFPATDYFRKNPDERFTVFRTPGQEKHEGKIDEWVKIEKANWDRQGEAGGAVEEASLRGTWWD</sequence>
<dbReference type="Proteomes" id="UP000587760">
    <property type="component" value="Unassembled WGS sequence"/>
</dbReference>
<protein>
    <submittedName>
        <fullName evidence="1">Uncharacterized protein</fullName>
    </submittedName>
</protein>
<evidence type="ECO:0000313" key="1">
    <source>
        <dbReference type="EMBL" id="MBB6480979.1"/>
    </source>
</evidence>
<proteinExistence type="predicted"/>
<name>A0A841RDQ3_9SPIO</name>
<dbReference type="AlphaFoldDB" id="A0A841RDQ3"/>
<evidence type="ECO:0000313" key="2">
    <source>
        <dbReference type="Proteomes" id="UP000587760"/>
    </source>
</evidence>
<organism evidence="1 2">
    <name type="scientific">Spirochaeta isovalerica</name>
    <dbReference type="NCBI Taxonomy" id="150"/>
    <lineage>
        <taxon>Bacteria</taxon>
        <taxon>Pseudomonadati</taxon>
        <taxon>Spirochaetota</taxon>
        <taxon>Spirochaetia</taxon>
        <taxon>Spirochaetales</taxon>
        <taxon>Spirochaetaceae</taxon>
        <taxon>Spirochaeta</taxon>
    </lineage>
</organism>
<accession>A0A841RDQ3</accession>
<comment type="caution">
    <text evidence="1">The sequence shown here is derived from an EMBL/GenBank/DDBJ whole genome shotgun (WGS) entry which is preliminary data.</text>
</comment>
<reference evidence="1 2" key="1">
    <citation type="submission" date="2020-08" db="EMBL/GenBank/DDBJ databases">
        <title>Genomic Encyclopedia of Type Strains, Phase IV (KMG-IV): sequencing the most valuable type-strain genomes for metagenomic binning, comparative biology and taxonomic classification.</title>
        <authorList>
            <person name="Goeker M."/>
        </authorList>
    </citation>
    <scope>NUCLEOTIDE SEQUENCE [LARGE SCALE GENOMIC DNA]</scope>
    <source>
        <strain evidence="1 2">DSM 2461</strain>
    </source>
</reference>
<dbReference type="EMBL" id="JACHGJ010000005">
    <property type="protein sequence ID" value="MBB6480979.1"/>
    <property type="molecule type" value="Genomic_DNA"/>
</dbReference>